<dbReference type="Proteomes" id="UP000008022">
    <property type="component" value="Unassembled WGS sequence"/>
</dbReference>
<protein>
    <submittedName>
        <fullName evidence="2">Uncharacterized protein</fullName>
    </submittedName>
</protein>
<evidence type="ECO:0000256" key="1">
    <source>
        <dbReference type="SAM" id="MobiDB-lite"/>
    </source>
</evidence>
<dbReference type="HOGENOM" id="CLU_2337308_0_0_1"/>
<feature type="region of interest" description="Disordered" evidence="1">
    <location>
        <begin position="1"/>
        <end position="60"/>
    </location>
</feature>
<organism evidence="2 3">
    <name type="scientific">Oryza rufipogon</name>
    <name type="common">Brownbeard rice</name>
    <name type="synonym">Asian wild rice</name>
    <dbReference type="NCBI Taxonomy" id="4529"/>
    <lineage>
        <taxon>Eukaryota</taxon>
        <taxon>Viridiplantae</taxon>
        <taxon>Streptophyta</taxon>
        <taxon>Embryophyta</taxon>
        <taxon>Tracheophyta</taxon>
        <taxon>Spermatophyta</taxon>
        <taxon>Magnoliopsida</taxon>
        <taxon>Liliopsida</taxon>
        <taxon>Poales</taxon>
        <taxon>Poaceae</taxon>
        <taxon>BOP clade</taxon>
        <taxon>Oryzoideae</taxon>
        <taxon>Oryzeae</taxon>
        <taxon>Oryzinae</taxon>
        <taxon>Oryza</taxon>
    </lineage>
</organism>
<accession>A0A0E0P719</accession>
<keyword evidence="3" id="KW-1185">Reference proteome</keyword>
<dbReference type="EnsemblPlants" id="ORUFI04G07910.2">
    <property type="protein sequence ID" value="ORUFI04G07910.2"/>
    <property type="gene ID" value="ORUFI04G07910"/>
</dbReference>
<feature type="region of interest" description="Disordered" evidence="1">
    <location>
        <begin position="76"/>
        <end position="98"/>
    </location>
</feature>
<evidence type="ECO:0000313" key="2">
    <source>
        <dbReference type="EnsemblPlants" id="ORUFI04G07910.2"/>
    </source>
</evidence>
<sequence length="98" mass="11201">MEKRGEKPARNCGQFRVSVNQSKDKNRGILSNKKRLGRGLKGMVPERELQRGQHQDTPQTFDVTCHCHPRLIELSSSPDCHPSKVPTPKCHQHQHQGR</sequence>
<feature type="compositionally biased region" description="Basic and acidic residues" evidence="1">
    <location>
        <begin position="44"/>
        <end position="54"/>
    </location>
</feature>
<reference evidence="3" key="1">
    <citation type="submission" date="2013-06" db="EMBL/GenBank/DDBJ databases">
        <authorList>
            <person name="Zhao Q."/>
        </authorList>
    </citation>
    <scope>NUCLEOTIDE SEQUENCE</scope>
    <source>
        <strain evidence="3">cv. W1943</strain>
    </source>
</reference>
<name>A0A0E0P719_ORYRU</name>
<evidence type="ECO:0000313" key="3">
    <source>
        <dbReference type="Proteomes" id="UP000008022"/>
    </source>
</evidence>
<reference evidence="2" key="2">
    <citation type="submission" date="2015-06" db="UniProtKB">
        <authorList>
            <consortium name="EnsemblPlants"/>
        </authorList>
    </citation>
    <scope>IDENTIFICATION</scope>
</reference>
<proteinExistence type="predicted"/>
<dbReference type="AlphaFoldDB" id="A0A0E0P719"/>
<dbReference type="Gramene" id="ORUFI04G07910.2">
    <property type="protein sequence ID" value="ORUFI04G07910.2"/>
    <property type="gene ID" value="ORUFI04G07910"/>
</dbReference>